<reference evidence="2" key="1">
    <citation type="submission" date="2019-11" db="EMBL/GenBank/DDBJ databases">
        <title>Leishmania tarentolae CDS.</title>
        <authorList>
            <person name="Goto Y."/>
            <person name="Yamagishi J."/>
        </authorList>
    </citation>
    <scope>NUCLEOTIDE SEQUENCE [LARGE SCALE GENOMIC DNA]</scope>
    <source>
        <strain evidence="2">Parrot Tar II</strain>
    </source>
</reference>
<dbReference type="Proteomes" id="UP000419144">
    <property type="component" value="Unassembled WGS sequence"/>
</dbReference>
<dbReference type="OrthoDB" id="425534at2759"/>
<keyword evidence="1" id="KW-0472">Membrane</keyword>
<dbReference type="SUPFAM" id="SSF53474">
    <property type="entry name" value="alpha/beta-Hydrolases"/>
    <property type="match status" value="2"/>
</dbReference>
<dbReference type="Gene3D" id="3.40.50.1820">
    <property type="entry name" value="alpha/beta hydrolase"/>
    <property type="match status" value="1"/>
</dbReference>
<dbReference type="VEuPathDB" id="TriTrypDB:LtaPh_3236200"/>
<sequence>MSFSTRSRATAVALPLSFTILIGVVLCFSSARVGAHDDRLPQPTWSRTCTSPYEVCSTIEVYQDWGEKSNRSSFTVDAMMGDPGAKNVLTVWMVMDDLDVNMAKDIYREGINVVVVRPRGSKQTPSFMTCASTSNPYSPQCWMSEACAAELAAAESSKSNSLNLSHYSADQAVHDLDWALRTLGNDRPNVVLGQGLSSMLVLRLLQYHPDTKAAVILLDYVHPLIFDMYNYFGGGSMIAALQHLLAMCDDQAACVGRLGAAEGSWNRFVRVMSMAKKGKLTCASRLKWAHRHDNAGSFADELREVLALMLRYPAYPFLASKAGLLNLIPSLLYRIQRCNNKDVEALNKLFDYLSAEKNHECPESGALQMHWLVNEFLQQAPPANIRSFHSSAAAEHLILPSFKALSSFHAAAKKFPRISRSDESRKLPANATQSILLLTADVDALLSRGAASQVAIAFRQLGDSVQLRQLRGIMNYPSTVLTPCLVNNLKMFRDHRVWADEVQCTLDAAHKIDFINGATDMYYGTADAWDFDKPNSDETNGSPDDDNGGKGGFSAKWRFLARTLLTLIVLGGIGTGGYMAFKYLKANVPFRYTRVSDNFYENLHP</sequence>
<dbReference type="EMBL" id="BLBS01000049">
    <property type="protein sequence ID" value="GET91685.1"/>
    <property type="molecule type" value="Genomic_DNA"/>
</dbReference>
<protein>
    <recommendedName>
        <fullName evidence="4">AB hydrolase-1 domain-containing protein</fullName>
    </recommendedName>
</protein>
<evidence type="ECO:0008006" key="4">
    <source>
        <dbReference type="Google" id="ProtNLM"/>
    </source>
</evidence>
<dbReference type="InterPro" id="IPR029058">
    <property type="entry name" value="AB_hydrolase_fold"/>
</dbReference>
<feature type="transmembrane region" description="Helical" evidence="1">
    <location>
        <begin position="559"/>
        <end position="581"/>
    </location>
</feature>
<evidence type="ECO:0000256" key="1">
    <source>
        <dbReference type="SAM" id="Phobius"/>
    </source>
</evidence>
<accession>A0A640KRE1</accession>
<dbReference type="AlphaFoldDB" id="A0A640KRE1"/>
<comment type="caution">
    <text evidence="2">The sequence shown here is derived from an EMBL/GenBank/DDBJ whole genome shotgun (WGS) entry which is preliminary data.</text>
</comment>
<keyword evidence="3" id="KW-1185">Reference proteome</keyword>
<name>A0A640KRE1_LEITA</name>
<evidence type="ECO:0000313" key="2">
    <source>
        <dbReference type="EMBL" id="GET91685.1"/>
    </source>
</evidence>
<organism evidence="2 3">
    <name type="scientific">Leishmania tarentolae</name>
    <name type="common">Sauroleishmania tarentolae</name>
    <dbReference type="NCBI Taxonomy" id="5689"/>
    <lineage>
        <taxon>Eukaryota</taxon>
        <taxon>Discoba</taxon>
        <taxon>Euglenozoa</taxon>
        <taxon>Kinetoplastea</taxon>
        <taxon>Metakinetoplastina</taxon>
        <taxon>Trypanosomatida</taxon>
        <taxon>Trypanosomatidae</taxon>
        <taxon>Leishmaniinae</taxon>
        <taxon>Leishmania</taxon>
        <taxon>lizard Leishmania</taxon>
    </lineage>
</organism>
<proteinExistence type="predicted"/>
<evidence type="ECO:0000313" key="3">
    <source>
        <dbReference type="Proteomes" id="UP000419144"/>
    </source>
</evidence>
<gene>
    <name evidence="2" type="ORF">LtaPh_3236200</name>
</gene>
<keyword evidence="1" id="KW-1133">Transmembrane helix</keyword>
<keyword evidence="1" id="KW-0812">Transmembrane</keyword>